<name>A0A9X2AB11_9BACL</name>
<protein>
    <recommendedName>
        <fullName evidence="6">PDZ domain-containing protein</fullName>
    </recommendedName>
</protein>
<proteinExistence type="inferred from homology"/>
<dbReference type="GO" id="GO:0004252">
    <property type="term" value="F:serine-type endopeptidase activity"/>
    <property type="evidence" value="ECO:0007669"/>
    <property type="project" value="InterPro"/>
</dbReference>
<comment type="caution">
    <text evidence="7">The sequence shown here is derived from an EMBL/GenBank/DDBJ whole genome shotgun (WGS) entry which is preliminary data.</text>
</comment>
<evidence type="ECO:0000256" key="2">
    <source>
        <dbReference type="ARBA" id="ARBA00022670"/>
    </source>
</evidence>
<organism evidence="7 8">
    <name type="scientific">Sulfoacidibacillus ferrooxidans</name>
    <dbReference type="NCBI Taxonomy" id="2005001"/>
    <lineage>
        <taxon>Bacteria</taxon>
        <taxon>Bacillati</taxon>
        <taxon>Bacillota</taxon>
        <taxon>Bacilli</taxon>
        <taxon>Bacillales</taxon>
        <taxon>Alicyclobacillaceae</taxon>
        <taxon>Sulfoacidibacillus</taxon>
    </lineage>
</organism>
<dbReference type="EMBL" id="JALBUF010000001">
    <property type="protein sequence ID" value="MCI0182214.1"/>
    <property type="molecule type" value="Genomic_DNA"/>
</dbReference>
<evidence type="ECO:0000256" key="1">
    <source>
        <dbReference type="ARBA" id="ARBA00010541"/>
    </source>
</evidence>
<dbReference type="InterPro" id="IPR009003">
    <property type="entry name" value="Peptidase_S1_PA"/>
</dbReference>
<dbReference type="Gene3D" id="2.30.42.10">
    <property type="match status" value="1"/>
</dbReference>
<evidence type="ECO:0000313" key="8">
    <source>
        <dbReference type="Proteomes" id="UP001139263"/>
    </source>
</evidence>
<dbReference type="InterPro" id="IPR001478">
    <property type="entry name" value="PDZ"/>
</dbReference>
<sequence length="411" mass="43109">MGFYNDDQERTTKNRTAGVRPSLKWIAQIVLSMAVGAATTLVAVPLMVHANILPSPALSSPNLQNMSYHNLRPVTVKINDSIVQAVKKVEPAVVGVLNYQEMQNSTTGMTSLQEESVGSGVIFSKKGYIVTNYHVVQGAAKVVVVIGRKVHVTATVVGDDPYTDLAVLKVPVSDLSANNVAKLGNSATLQAGQAVFAIGNPAGLHFADSVTAGVISATQRTVPVIDEATGDVISDQTELQTDAVINPGNSGGPLCNLAGEVVGINNSKIVAHGFQGMGFSIPINEVKMIVHQILTTGHAVHAAIGIEAESLSAVPEQYQPNVPVHDGVWIVKVMTAGAKSAGLQHGDVIVAINGHTVTGVTALQAILWKDYQPGQSVIITVYRGQQKLELREKLGDLPVPSNPPSTGNVQG</sequence>
<keyword evidence="4" id="KW-0720">Serine protease</keyword>
<keyword evidence="5" id="KW-0472">Membrane</keyword>
<dbReference type="Pfam" id="PF13365">
    <property type="entry name" value="Trypsin_2"/>
    <property type="match status" value="1"/>
</dbReference>
<evidence type="ECO:0000259" key="6">
    <source>
        <dbReference type="PROSITE" id="PS50106"/>
    </source>
</evidence>
<evidence type="ECO:0000313" key="7">
    <source>
        <dbReference type="EMBL" id="MCI0182214.1"/>
    </source>
</evidence>
<dbReference type="Gene3D" id="2.40.10.10">
    <property type="entry name" value="Trypsin-like serine proteases"/>
    <property type="match status" value="2"/>
</dbReference>
<dbReference type="PROSITE" id="PS50106">
    <property type="entry name" value="PDZ"/>
    <property type="match status" value="1"/>
</dbReference>
<dbReference type="Pfam" id="PF13180">
    <property type="entry name" value="PDZ_2"/>
    <property type="match status" value="1"/>
</dbReference>
<dbReference type="PRINTS" id="PR00834">
    <property type="entry name" value="PROTEASES2C"/>
</dbReference>
<gene>
    <name evidence="7" type="ORF">MM817_00470</name>
</gene>
<feature type="transmembrane region" description="Helical" evidence="5">
    <location>
        <begin position="25"/>
        <end position="48"/>
    </location>
</feature>
<reference evidence="7" key="1">
    <citation type="submission" date="2022-03" db="EMBL/GenBank/DDBJ databases">
        <title>Draft Genome Sequence of Firmicute Strain S0AB, a Heterotrophic Iron/Sulfur-Oxidizing Extreme Acidophile.</title>
        <authorList>
            <person name="Vergara E."/>
            <person name="Pakostova E."/>
            <person name="Johnson D.B."/>
            <person name="Holmes D.S."/>
        </authorList>
    </citation>
    <scope>NUCLEOTIDE SEQUENCE</scope>
    <source>
        <strain evidence="7">S0AB</strain>
    </source>
</reference>
<comment type="similarity">
    <text evidence="1">Belongs to the peptidase S1C family.</text>
</comment>
<evidence type="ECO:0000256" key="4">
    <source>
        <dbReference type="ARBA" id="ARBA00022825"/>
    </source>
</evidence>
<dbReference type="PANTHER" id="PTHR43343">
    <property type="entry name" value="PEPTIDASE S12"/>
    <property type="match status" value="1"/>
</dbReference>
<dbReference type="GO" id="GO:0006508">
    <property type="term" value="P:proteolysis"/>
    <property type="evidence" value="ECO:0007669"/>
    <property type="project" value="UniProtKB-KW"/>
</dbReference>
<feature type="domain" description="PDZ" evidence="6">
    <location>
        <begin position="327"/>
        <end position="366"/>
    </location>
</feature>
<accession>A0A9X2AB11</accession>
<keyword evidence="5" id="KW-0812">Transmembrane</keyword>
<keyword evidence="3" id="KW-0378">Hydrolase</keyword>
<dbReference type="Proteomes" id="UP001139263">
    <property type="component" value="Unassembled WGS sequence"/>
</dbReference>
<dbReference type="InterPro" id="IPR001940">
    <property type="entry name" value="Peptidase_S1C"/>
</dbReference>
<dbReference type="InterPro" id="IPR051201">
    <property type="entry name" value="Chloro_Bact_Ser_Proteases"/>
</dbReference>
<evidence type="ECO:0000256" key="5">
    <source>
        <dbReference type="SAM" id="Phobius"/>
    </source>
</evidence>
<dbReference type="RefSeq" id="WP_241711826.1">
    <property type="nucleotide sequence ID" value="NZ_JALBUF010000001.1"/>
</dbReference>
<dbReference type="SUPFAM" id="SSF50494">
    <property type="entry name" value="Trypsin-like serine proteases"/>
    <property type="match status" value="1"/>
</dbReference>
<dbReference type="PANTHER" id="PTHR43343:SF3">
    <property type="entry name" value="PROTEASE DO-LIKE 8, CHLOROPLASTIC"/>
    <property type="match status" value="1"/>
</dbReference>
<dbReference type="InterPro" id="IPR036034">
    <property type="entry name" value="PDZ_sf"/>
</dbReference>
<dbReference type="AlphaFoldDB" id="A0A9X2AB11"/>
<evidence type="ECO:0000256" key="3">
    <source>
        <dbReference type="ARBA" id="ARBA00022801"/>
    </source>
</evidence>
<keyword evidence="8" id="KW-1185">Reference proteome</keyword>
<dbReference type="SUPFAM" id="SSF50156">
    <property type="entry name" value="PDZ domain-like"/>
    <property type="match status" value="1"/>
</dbReference>
<keyword evidence="5" id="KW-1133">Transmembrane helix</keyword>
<dbReference type="InterPro" id="IPR043504">
    <property type="entry name" value="Peptidase_S1_PA_chymotrypsin"/>
</dbReference>
<keyword evidence="2" id="KW-0645">Protease</keyword>